<dbReference type="HOGENOM" id="CLU_030357_0_0_6"/>
<proteinExistence type="predicted"/>
<dbReference type="RefSeq" id="WP_014107299.1">
    <property type="nucleotide sequence ID" value="NC_016041.1"/>
</dbReference>
<dbReference type="eggNOG" id="COG2072">
    <property type="taxonomic scope" value="Bacteria"/>
</dbReference>
<dbReference type="InterPro" id="IPR036188">
    <property type="entry name" value="FAD/NAD-bd_sf"/>
</dbReference>
<dbReference type="SUPFAM" id="SSF51905">
    <property type="entry name" value="FAD/NAD(P)-binding domain"/>
    <property type="match status" value="1"/>
</dbReference>
<evidence type="ECO:0008006" key="3">
    <source>
        <dbReference type="Google" id="ProtNLM"/>
    </source>
</evidence>
<protein>
    <recommendedName>
        <fullName evidence="3">NAD(P)/FAD-dependent oxidoreductase</fullName>
    </recommendedName>
</protein>
<accession>G4QF76</accession>
<evidence type="ECO:0000313" key="1">
    <source>
        <dbReference type="EMBL" id="AEP28420.1"/>
    </source>
</evidence>
<dbReference type="OrthoDB" id="9773233at2"/>
<organism evidence="1 2">
    <name type="scientific">Glaciecola nitratireducens (strain JCM 12485 / KCTC 12276 / FR1064)</name>
    <dbReference type="NCBI Taxonomy" id="1085623"/>
    <lineage>
        <taxon>Bacteria</taxon>
        <taxon>Pseudomonadati</taxon>
        <taxon>Pseudomonadota</taxon>
        <taxon>Gammaproteobacteria</taxon>
        <taxon>Alteromonadales</taxon>
        <taxon>Alteromonadaceae</taxon>
        <taxon>Brumicola</taxon>
    </lineage>
</organism>
<dbReference type="AlphaFoldDB" id="G4QF76"/>
<keyword evidence="2" id="KW-1185">Reference proteome</keyword>
<dbReference type="EMBL" id="CP003060">
    <property type="protein sequence ID" value="AEP28420.1"/>
    <property type="molecule type" value="Genomic_DNA"/>
</dbReference>
<dbReference type="Proteomes" id="UP000009282">
    <property type="component" value="Chromosome"/>
</dbReference>
<reference evidence="1 2" key="1">
    <citation type="journal article" date="2011" name="J. Bacteriol.">
        <title>Complete genome sequence of seawater bacterium Glaciecola nitratireducens FR1064T.</title>
        <authorList>
            <person name="Bian F."/>
            <person name="Qin Q.L."/>
            <person name="Xie B.B."/>
            <person name="Shu Y.L."/>
            <person name="Zhang X.Y."/>
            <person name="Yu Y."/>
            <person name="Chen B."/>
            <person name="Chen X.L."/>
            <person name="Zhou B.C."/>
            <person name="Zhang Y.Z."/>
        </authorList>
    </citation>
    <scope>NUCLEOTIDE SEQUENCE [LARGE SCALE GENOMIC DNA]</scope>
    <source>
        <strain evidence="2">JCM 12485 / KCTC 12276 / FR1064</strain>
    </source>
</reference>
<dbReference type="KEGG" id="gni:GNIT_0266"/>
<name>G4QF76_GLANF</name>
<dbReference type="Pfam" id="PF13450">
    <property type="entry name" value="NAD_binding_8"/>
    <property type="match status" value="1"/>
</dbReference>
<dbReference type="STRING" id="1085623.GNIT_0266"/>
<evidence type="ECO:0000313" key="2">
    <source>
        <dbReference type="Proteomes" id="UP000009282"/>
    </source>
</evidence>
<sequence>MTMETHTTDYLIVGSGAVGMAFADTILTETDANIVIIDRHHKPGGHWNVAYPFVTLHQPSAFYGVSSRELSKGCKDEVGLNKGLNELATGAEVSAYFENVMREQFLPTGRVKYYPMCDYKGNGNFESILTGQKHHVEVNKKIVDCTYLKTTVPSTHKPNFTVAEGVQFMPLNDLPKIQSPPAGYVIVGGGKTGIDAVLFLLENGANPDDITWIMPRDAWLLDRQNTQPTEEFFASSMGAQANQMEAIANSTSIKDMFSRLEASGVFLRIDENVWPTMFHGATISKMELAELRRVRNVVRKGRVTSILANKIVLEEGEIETSVKHIHVDCSASAISNLTIKPIFSEGVITPQTVRSYQPVFSAAFIAHVEASYPNDEVKNKICNVVPLPNTDLDWLRLTAAFLMNQHIWSQDPDLKKWLLNNRLDGFSKLVRAVKEDDMEKLMILKRMRDNGKPAMAKLQGYLAAIQQGQTA</sequence>
<gene>
    <name evidence="1" type="ordered locus">GNIT_0266</name>
</gene>
<dbReference type="Gene3D" id="3.50.50.60">
    <property type="entry name" value="FAD/NAD(P)-binding domain"/>
    <property type="match status" value="1"/>
</dbReference>